<dbReference type="EMBL" id="GL446149">
    <property type="protein sequence ID" value="EFN88432.1"/>
    <property type="molecule type" value="Genomic_DNA"/>
</dbReference>
<dbReference type="Pfam" id="PF00685">
    <property type="entry name" value="Sulfotransfer_1"/>
    <property type="match status" value="1"/>
</dbReference>
<dbReference type="PANTHER" id="PTHR11783">
    <property type="entry name" value="SULFOTRANSFERASE SULT"/>
    <property type="match status" value="1"/>
</dbReference>
<name>E2B771_HARSA</name>
<dbReference type="InParanoid" id="E2B771"/>
<comment type="similarity">
    <text evidence="1">Belongs to the sulfotransferase 1 family.</text>
</comment>
<dbReference type="OMA" id="MVESCHQ"/>
<dbReference type="SUPFAM" id="SSF52540">
    <property type="entry name" value="P-loop containing nucleoside triphosphate hydrolases"/>
    <property type="match status" value="1"/>
</dbReference>
<evidence type="ECO:0000256" key="2">
    <source>
        <dbReference type="ARBA" id="ARBA00022679"/>
    </source>
</evidence>
<evidence type="ECO:0000313" key="5">
    <source>
        <dbReference type="Proteomes" id="UP000008237"/>
    </source>
</evidence>
<accession>E2B771</accession>
<organism evidence="5">
    <name type="scientific">Harpegnathos saltator</name>
    <name type="common">Jerdon's jumping ant</name>
    <dbReference type="NCBI Taxonomy" id="610380"/>
    <lineage>
        <taxon>Eukaryota</taxon>
        <taxon>Metazoa</taxon>
        <taxon>Ecdysozoa</taxon>
        <taxon>Arthropoda</taxon>
        <taxon>Hexapoda</taxon>
        <taxon>Insecta</taxon>
        <taxon>Pterygota</taxon>
        <taxon>Neoptera</taxon>
        <taxon>Endopterygota</taxon>
        <taxon>Hymenoptera</taxon>
        <taxon>Apocrita</taxon>
        <taxon>Aculeata</taxon>
        <taxon>Formicoidea</taxon>
        <taxon>Formicidae</taxon>
        <taxon>Ponerinae</taxon>
        <taxon>Ponerini</taxon>
        <taxon>Harpegnathos</taxon>
    </lineage>
</organism>
<feature type="domain" description="Sulfotransferase" evidence="3">
    <location>
        <begin position="58"/>
        <end position="318"/>
    </location>
</feature>
<dbReference type="Gene3D" id="3.40.50.300">
    <property type="entry name" value="P-loop containing nucleotide triphosphate hydrolases"/>
    <property type="match status" value="1"/>
</dbReference>
<dbReference type="OrthoDB" id="205623at2759"/>
<reference evidence="4 5" key="1">
    <citation type="journal article" date="2010" name="Science">
        <title>Genomic comparison of the ants Camponotus floridanus and Harpegnathos saltator.</title>
        <authorList>
            <person name="Bonasio R."/>
            <person name="Zhang G."/>
            <person name="Ye C."/>
            <person name="Mutti N.S."/>
            <person name="Fang X."/>
            <person name="Qin N."/>
            <person name="Donahue G."/>
            <person name="Yang P."/>
            <person name="Li Q."/>
            <person name="Li C."/>
            <person name="Zhang P."/>
            <person name="Huang Z."/>
            <person name="Berger S.L."/>
            <person name="Reinberg D."/>
            <person name="Wang J."/>
            <person name="Liebig J."/>
        </authorList>
    </citation>
    <scope>NUCLEOTIDE SEQUENCE [LARGE SCALE GENOMIC DNA]</scope>
    <source>
        <strain evidence="4 5">R22 G/1</strain>
    </source>
</reference>
<dbReference type="AlphaFoldDB" id="E2B771"/>
<dbReference type="InterPro" id="IPR027417">
    <property type="entry name" value="P-loop_NTPase"/>
</dbReference>
<sequence length="324" mass="38228">MSSNNLKIKVFSDEKTTEVLKYYPLYTRGLVAVGEKEWCFPYNFTTFGEELYNFDPRPDDTWIVTYPRSGTTLTQELVWLVANNMNFDEAGRKSLPDRFPFIEILAIIENKEDARKIINNEKRAENSINFVREQLSPRFIKTHLALELLPKIVNSDCKIIYVARNPKDVVVSWYYFQKANEATKFKGNFEQFCDFFMNNRMLYSPYWEHVKEGWAKRHRPNTLFIFYEDLIKDLPGSIRKIAAFYGKSYGDEQIAKLVDHLNINKFRENKMVNTLQRGISAKPHAFIRRGIVGGWKDDFTPEIETRFNKWIVDNMKDIDLVFPC</sequence>
<evidence type="ECO:0000256" key="1">
    <source>
        <dbReference type="ARBA" id="ARBA00005771"/>
    </source>
</evidence>
<evidence type="ECO:0000259" key="3">
    <source>
        <dbReference type="Pfam" id="PF00685"/>
    </source>
</evidence>
<proteinExistence type="inferred from homology"/>
<dbReference type="KEGG" id="hst:105191826"/>
<gene>
    <name evidence="4" type="ORF">EAI_01360</name>
</gene>
<evidence type="ECO:0000313" key="4">
    <source>
        <dbReference type="EMBL" id="EFN88432.1"/>
    </source>
</evidence>
<dbReference type="Proteomes" id="UP000008237">
    <property type="component" value="Unassembled WGS sequence"/>
</dbReference>
<keyword evidence="2 4" id="KW-0808">Transferase</keyword>
<dbReference type="GO" id="GO:0008146">
    <property type="term" value="F:sulfotransferase activity"/>
    <property type="evidence" value="ECO:0007669"/>
    <property type="project" value="InterPro"/>
</dbReference>
<dbReference type="PhylomeDB" id="E2B771"/>
<dbReference type="InterPro" id="IPR000863">
    <property type="entry name" value="Sulfotransferase_dom"/>
</dbReference>
<keyword evidence="5" id="KW-1185">Reference proteome</keyword>
<protein>
    <submittedName>
        <fullName evidence="4">Sulfotransferase 4A1</fullName>
    </submittedName>
</protein>